<feature type="transmembrane region" description="Helical" evidence="9">
    <location>
        <begin position="213"/>
        <end position="233"/>
    </location>
</feature>
<keyword evidence="6 9" id="KW-0812">Transmembrane</keyword>
<dbReference type="CDD" id="cd06579">
    <property type="entry name" value="TM_PBP1_transp_AraH_like"/>
    <property type="match status" value="1"/>
</dbReference>
<name>A0A0F7HGQ6_SERFO</name>
<evidence type="ECO:0000256" key="3">
    <source>
        <dbReference type="ARBA" id="ARBA00022448"/>
    </source>
</evidence>
<feature type="transmembrane region" description="Helical" evidence="9">
    <location>
        <begin position="123"/>
        <end position="141"/>
    </location>
</feature>
<keyword evidence="7 9" id="KW-1133">Transmembrane helix</keyword>
<dbReference type="EMBL" id="LR134492">
    <property type="protein sequence ID" value="VEI72593.1"/>
    <property type="molecule type" value="Genomic_DNA"/>
</dbReference>
<protein>
    <submittedName>
        <fullName evidence="10">Autoinducer 2 import system permease protein lsrD</fullName>
    </submittedName>
</protein>
<sequence length="327" mass="34905">MSKTTQRDHTERWLVALLVLVAGVFSVLIPQVFWSAANFQSIASQIPVAGILTLAMAITMLTGGINLSIIATANASALVMAWVCTHLEPTFSSLIVMLLAGVSVALVVGIINGVLISVVRVSPILATLGIMTLLKGINVLISKGSAISNFPSYVLALDRSYFLGVPVPLYLFAVVALLLWLMLAKTPLGRQIYLSGSNEKATFYSGINTRRTLIWVYVISSLLCAVAALLMMSKLNSAKASYGESLLLITILATVLGGVNPDGGFGKVFGIVLALFLLQMLESGLNIMGVSSYITMALWGSLLLAFIFVKGAKVPALRFLRQNKPLQ</sequence>
<evidence type="ECO:0000313" key="11">
    <source>
        <dbReference type="Proteomes" id="UP000270487"/>
    </source>
</evidence>
<feature type="transmembrane region" description="Helical" evidence="9">
    <location>
        <begin position="287"/>
        <end position="309"/>
    </location>
</feature>
<evidence type="ECO:0000256" key="9">
    <source>
        <dbReference type="SAM" id="Phobius"/>
    </source>
</evidence>
<accession>A0A0F7HGQ6</accession>
<evidence type="ECO:0000313" key="10">
    <source>
        <dbReference type="EMBL" id="VEI72593.1"/>
    </source>
</evidence>
<dbReference type="RefSeq" id="WP_024486487.1">
    <property type="nucleotide sequence ID" value="NZ_CAMISF010000007.1"/>
</dbReference>
<dbReference type="AlphaFoldDB" id="A0A0F7HGQ6"/>
<feature type="transmembrane region" description="Helical" evidence="9">
    <location>
        <begin position="239"/>
        <end position="257"/>
    </location>
</feature>
<keyword evidence="4" id="KW-1003">Cell membrane</keyword>
<dbReference type="PANTHER" id="PTHR32196:SF21">
    <property type="entry name" value="ABC TRANSPORTER PERMEASE PROTEIN YPHD-RELATED"/>
    <property type="match status" value="1"/>
</dbReference>
<dbReference type="GeneID" id="30323360"/>
<evidence type="ECO:0000256" key="2">
    <source>
        <dbReference type="ARBA" id="ARBA00007942"/>
    </source>
</evidence>
<feature type="transmembrane region" description="Helical" evidence="9">
    <location>
        <begin position="12"/>
        <end position="33"/>
    </location>
</feature>
<feature type="transmembrane region" description="Helical" evidence="9">
    <location>
        <begin position="161"/>
        <end position="183"/>
    </location>
</feature>
<dbReference type="InterPro" id="IPR001851">
    <property type="entry name" value="ABC_transp_permease"/>
</dbReference>
<organism evidence="10 11">
    <name type="scientific">Serratia fonticola</name>
    <dbReference type="NCBI Taxonomy" id="47917"/>
    <lineage>
        <taxon>Bacteria</taxon>
        <taxon>Pseudomonadati</taxon>
        <taxon>Pseudomonadota</taxon>
        <taxon>Gammaproteobacteria</taxon>
        <taxon>Enterobacterales</taxon>
        <taxon>Yersiniaceae</taxon>
        <taxon>Serratia</taxon>
    </lineage>
</organism>
<dbReference type="KEGG" id="sfw:WN53_24575"/>
<dbReference type="GO" id="GO:0022857">
    <property type="term" value="F:transmembrane transporter activity"/>
    <property type="evidence" value="ECO:0007669"/>
    <property type="project" value="InterPro"/>
</dbReference>
<evidence type="ECO:0000256" key="7">
    <source>
        <dbReference type="ARBA" id="ARBA00022989"/>
    </source>
</evidence>
<gene>
    <name evidence="10" type="primary">lsrD_2</name>
    <name evidence="10" type="ORF">NCTC13193_03735</name>
</gene>
<dbReference type="PANTHER" id="PTHR32196">
    <property type="entry name" value="ABC TRANSPORTER PERMEASE PROTEIN YPHD-RELATED-RELATED"/>
    <property type="match status" value="1"/>
</dbReference>
<feature type="transmembrane region" description="Helical" evidence="9">
    <location>
        <begin position="95"/>
        <end position="116"/>
    </location>
</feature>
<evidence type="ECO:0000256" key="5">
    <source>
        <dbReference type="ARBA" id="ARBA00022519"/>
    </source>
</evidence>
<keyword evidence="8 9" id="KW-0472">Membrane</keyword>
<comment type="subcellular location">
    <subcellularLocation>
        <location evidence="1">Cell inner membrane</location>
        <topology evidence="1">Multi-pass membrane protein</topology>
    </subcellularLocation>
</comment>
<keyword evidence="5" id="KW-0997">Cell inner membrane</keyword>
<keyword evidence="3" id="KW-0813">Transport</keyword>
<reference evidence="10 11" key="1">
    <citation type="submission" date="2018-12" db="EMBL/GenBank/DDBJ databases">
        <authorList>
            <consortium name="Pathogen Informatics"/>
        </authorList>
    </citation>
    <scope>NUCLEOTIDE SEQUENCE [LARGE SCALE GENOMIC DNA]</scope>
    <source>
        <strain evidence="10 11">NCTC13193</strain>
    </source>
</reference>
<evidence type="ECO:0000256" key="8">
    <source>
        <dbReference type="ARBA" id="ARBA00023136"/>
    </source>
</evidence>
<dbReference type="Proteomes" id="UP000270487">
    <property type="component" value="Chromosome"/>
</dbReference>
<proteinExistence type="inferred from homology"/>
<dbReference type="Pfam" id="PF02653">
    <property type="entry name" value="BPD_transp_2"/>
    <property type="match status" value="1"/>
</dbReference>
<evidence type="ECO:0000256" key="4">
    <source>
        <dbReference type="ARBA" id="ARBA00022475"/>
    </source>
</evidence>
<evidence type="ECO:0000256" key="1">
    <source>
        <dbReference type="ARBA" id="ARBA00004429"/>
    </source>
</evidence>
<evidence type="ECO:0000256" key="6">
    <source>
        <dbReference type="ARBA" id="ARBA00022692"/>
    </source>
</evidence>
<dbReference type="GO" id="GO:0005886">
    <property type="term" value="C:plasma membrane"/>
    <property type="evidence" value="ECO:0007669"/>
    <property type="project" value="UniProtKB-SubCell"/>
</dbReference>
<comment type="similarity">
    <text evidence="2">Belongs to the binding-protein-dependent transport system permease family. AraH/RbsC subfamily.</text>
</comment>